<protein>
    <submittedName>
        <fullName evidence="1">Uncharacterized protein</fullName>
    </submittedName>
</protein>
<reference evidence="1 2" key="1">
    <citation type="journal article" date="2018" name="BMC Genomics">
        <title>Genomic comparison of Trypanosoma conorhini and Trypanosoma rangeli to Trypanosoma cruzi strains of high and low virulence.</title>
        <authorList>
            <person name="Bradwell K.R."/>
            <person name="Koparde V.N."/>
            <person name="Matveyev A.V."/>
            <person name="Serrano M.G."/>
            <person name="Alves J.M."/>
            <person name="Parikh H."/>
            <person name="Huang B."/>
            <person name="Lee V."/>
            <person name="Espinosa-Alvarez O."/>
            <person name="Ortiz P.A."/>
            <person name="Costa-Martins A.G."/>
            <person name="Teixeira M.M."/>
            <person name="Buck G.A."/>
        </authorList>
    </citation>
    <scope>NUCLEOTIDE SEQUENCE [LARGE SCALE GENOMIC DNA]</scope>
    <source>
        <strain evidence="1 2">AM80</strain>
    </source>
</reference>
<proteinExistence type="predicted"/>
<dbReference type="EMBL" id="MKGL01000090">
    <property type="protein sequence ID" value="RNF07274.1"/>
    <property type="molecule type" value="Genomic_DNA"/>
</dbReference>
<dbReference type="Proteomes" id="UP000283634">
    <property type="component" value="Unassembled WGS sequence"/>
</dbReference>
<name>A0A3R7L493_TRYRA</name>
<dbReference type="AlphaFoldDB" id="A0A3R7L493"/>
<gene>
    <name evidence="1" type="ORF">TraAM80_03397</name>
</gene>
<organism evidence="1 2">
    <name type="scientific">Trypanosoma rangeli</name>
    <dbReference type="NCBI Taxonomy" id="5698"/>
    <lineage>
        <taxon>Eukaryota</taxon>
        <taxon>Discoba</taxon>
        <taxon>Euglenozoa</taxon>
        <taxon>Kinetoplastea</taxon>
        <taxon>Metakinetoplastina</taxon>
        <taxon>Trypanosomatida</taxon>
        <taxon>Trypanosomatidae</taxon>
        <taxon>Trypanosoma</taxon>
        <taxon>Herpetosoma</taxon>
    </lineage>
</organism>
<accession>A0A3R7L493</accession>
<dbReference type="OrthoDB" id="10450460at2759"/>
<sequence>MQEAATNERLTELFSSVSSLGIASPEDWLRLKKLRFFHLPELSCRTVTRLFAILVEKSVCGNVECVRIQGKLSQLNFTENLRDYECLETLHCITTVGSRLSPSFIPHALESIQGLVKQCQTELLPTLSYTIGRLITSKENKWISVEVKHSLLESLLVIVESIDCMLLSQREVIYIFLGLIYVLVTYCRPAKRICENLGCPAVARD</sequence>
<dbReference type="GeneID" id="40327330"/>
<evidence type="ECO:0000313" key="2">
    <source>
        <dbReference type="Proteomes" id="UP000283634"/>
    </source>
</evidence>
<keyword evidence="2" id="KW-1185">Reference proteome</keyword>
<evidence type="ECO:0000313" key="1">
    <source>
        <dbReference type="EMBL" id="RNF07274.1"/>
    </source>
</evidence>
<comment type="caution">
    <text evidence="1">The sequence shown here is derived from an EMBL/GenBank/DDBJ whole genome shotgun (WGS) entry which is preliminary data.</text>
</comment>
<dbReference type="RefSeq" id="XP_029239736.1">
    <property type="nucleotide sequence ID" value="XM_029380370.1"/>
</dbReference>